<evidence type="ECO:0000256" key="8">
    <source>
        <dbReference type="HAMAP-Rule" id="MF_00066"/>
    </source>
</evidence>
<dbReference type="GO" id="GO:0070814">
    <property type="term" value="P:hydrogen sulfide biosynthetic process"/>
    <property type="evidence" value="ECO:0007669"/>
    <property type="project" value="UniProtKB-UniRule"/>
</dbReference>
<evidence type="ECO:0000313" key="11">
    <source>
        <dbReference type="EMBL" id="KOO37895.1"/>
    </source>
</evidence>
<dbReference type="PATRIC" id="fig|136160.3.peg.786"/>
<dbReference type="Gene3D" id="3.10.400.10">
    <property type="entry name" value="Sulfate adenylyltransferase"/>
    <property type="match status" value="1"/>
</dbReference>
<dbReference type="AlphaFoldDB" id="A0A0M0KGB4"/>
<dbReference type="Gene3D" id="3.40.50.620">
    <property type="entry name" value="HUPs"/>
    <property type="match status" value="1"/>
</dbReference>
<dbReference type="InterPro" id="IPR002650">
    <property type="entry name" value="Sulphate_adenylyltransferase"/>
</dbReference>
<dbReference type="NCBIfam" id="NF003166">
    <property type="entry name" value="PRK04149.1"/>
    <property type="match status" value="1"/>
</dbReference>
<evidence type="ECO:0000259" key="9">
    <source>
        <dbReference type="Pfam" id="PF01747"/>
    </source>
</evidence>
<reference evidence="11" key="1">
    <citation type="submission" date="2015-08" db="EMBL/GenBank/DDBJ databases">
        <title>Complete DNA Sequence of Pseudomonas syringae pv. actinidiae, the Causal Agent of Kiwifruit Canker Disease.</title>
        <authorList>
            <person name="Rikkerink E.H.A."/>
            <person name="Fineran P.C."/>
        </authorList>
    </citation>
    <scope>NUCLEOTIDE SEQUENCE</scope>
    <source>
        <strain evidence="11">DSM 13666</strain>
    </source>
</reference>
<keyword evidence="4 8" id="KW-0547">Nucleotide-binding</keyword>
<dbReference type="HAMAP" id="MF_00066">
    <property type="entry name" value="Sulf_adenylyltr"/>
    <property type="match status" value="1"/>
</dbReference>
<dbReference type="InterPro" id="IPR015947">
    <property type="entry name" value="PUA-like_sf"/>
</dbReference>
<comment type="catalytic activity">
    <reaction evidence="7 8">
        <text>sulfate + ATP + H(+) = adenosine 5'-phosphosulfate + diphosphate</text>
        <dbReference type="Rhea" id="RHEA:18133"/>
        <dbReference type="ChEBI" id="CHEBI:15378"/>
        <dbReference type="ChEBI" id="CHEBI:16189"/>
        <dbReference type="ChEBI" id="CHEBI:30616"/>
        <dbReference type="ChEBI" id="CHEBI:33019"/>
        <dbReference type="ChEBI" id="CHEBI:58243"/>
        <dbReference type="EC" id="2.7.7.4"/>
    </reaction>
</comment>
<dbReference type="InterPro" id="IPR024951">
    <property type="entry name" value="Sulfurylase_cat_dom"/>
</dbReference>
<evidence type="ECO:0000256" key="2">
    <source>
        <dbReference type="ARBA" id="ARBA00022679"/>
    </source>
</evidence>
<dbReference type="NCBIfam" id="TIGR00339">
    <property type="entry name" value="sopT"/>
    <property type="match status" value="1"/>
</dbReference>
<dbReference type="PANTHER" id="PTHR43509">
    <property type="match status" value="1"/>
</dbReference>
<comment type="similarity">
    <text evidence="6 8">Belongs to the sulfate adenylyltransferase family.</text>
</comment>
<dbReference type="Pfam" id="PF01747">
    <property type="entry name" value="ATP-sulfurylase"/>
    <property type="match status" value="1"/>
</dbReference>
<dbReference type="GeneID" id="87598926"/>
<dbReference type="InterPro" id="IPR014729">
    <property type="entry name" value="Rossmann-like_a/b/a_fold"/>
</dbReference>
<keyword evidence="2 8" id="KW-0808">Transferase</keyword>
<feature type="domain" description="ATP-sulfurylase PUA-like" evidence="10">
    <location>
        <begin position="5"/>
        <end position="154"/>
    </location>
</feature>
<dbReference type="PANTHER" id="PTHR43509:SF1">
    <property type="entry name" value="SULFATE ADENYLYLTRANSFERASE"/>
    <property type="match status" value="1"/>
</dbReference>
<proteinExistence type="inferred from homology"/>
<evidence type="ECO:0000256" key="5">
    <source>
        <dbReference type="ARBA" id="ARBA00022840"/>
    </source>
</evidence>
<sequence>MTLSIPHGGSLIDRTVTSLDLSSLSAEIELDSIAFSDLELLANGAYSPLTGFMNKKDYESVVKTMRLADGTVWSLPITLPITEETAESLRIGDQVKLTYNQADYGVLYLKELYVPDKTSEAMHVFQTTDHDHPGVQRLFKRGDVYAAGPIHLIQHPARNDQWAHYYRSPKETRAEFSRRQWNTVVGFQTRNPVHRAHEYIQKCALESVDGLLLHPLVGDTKKDDIPAAIRMESYDVLLKHYYAKDRVYLSVFPAAMRYAGPREAVFHAIVRKNYGCTHFIVGRDHAGVGDYYGTYDAQQVFTQFPQAELGIHILPFEHSFYCKKCGSMASAKTCPHKKEHHLHLSGTKVREMLRSGVKPPPEFSRPEVIDVLMKGLRNT</sequence>
<dbReference type="InterPro" id="IPR025980">
    <property type="entry name" value="ATP-Sase_PUA-like_dom"/>
</dbReference>
<keyword evidence="5 8" id="KW-0067">ATP-binding</keyword>
<dbReference type="Pfam" id="PF14306">
    <property type="entry name" value="PUA_2"/>
    <property type="match status" value="1"/>
</dbReference>
<name>A0A0M0KGB4_ALKHA</name>
<evidence type="ECO:0000259" key="10">
    <source>
        <dbReference type="Pfam" id="PF14306"/>
    </source>
</evidence>
<protein>
    <recommendedName>
        <fullName evidence="8">Sulfate adenylyltransferase</fullName>
        <ecNumber evidence="8">2.7.7.4</ecNumber>
    </recommendedName>
    <alternativeName>
        <fullName evidence="8">ATP-sulfurylase</fullName>
    </alternativeName>
    <alternativeName>
        <fullName evidence="8">Sulfate adenylate transferase</fullName>
        <shortName evidence="8">SAT</shortName>
    </alternativeName>
</protein>
<evidence type="ECO:0000256" key="4">
    <source>
        <dbReference type="ARBA" id="ARBA00022741"/>
    </source>
</evidence>
<dbReference type="GO" id="GO:0000103">
    <property type="term" value="P:sulfate assimilation"/>
    <property type="evidence" value="ECO:0007669"/>
    <property type="project" value="UniProtKB-UniRule"/>
</dbReference>
<gene>
    <name evidence="8 11" type="primary">sat</name>
    <name evidence="11" type="ORF">AMD02_02790</name>
</gene>
<dbReference type="SUPFAM" id="SSF88697">
    <property type="entry name" value="PUA domain-like"/>
    <property type="match status" value="1"/>
</dbReference>
<evidence type="ECO:0000256" key="7">
    <source>
        <dbReference type="ARBA" id="ARBA00049370"/>
    </source>
</evidence>
<dbReference type="EC" id="2.7.7.4" evidence="8"/>
<dbReference type="GO" id="GO:0004781">
    <property type="term" value="F:sulfate adenylyltransferase (ATP) activity"/>
    <property type="evidence" value="ECO:0007669"/>
    <property type="project" value="UniProtKB-UniRule"/>
</dbReference>
<comment type="caution">
    <text evidence="11">The sequence shown here is derived from an EMBL/GenBank/DDBJ whole genome shotgun (WGS) entry which is preliminary data.</text>
</comment>
<evidence type="ECO:0000256" key="3">
    <source>
        <dbReference type="ARBA" id="ARBA00022695"/>
    </source>
</evidence>
<dbReference type="GO" id="GO:0005524">
    <property type="term" value="F:ATP binding"/>
    <property type="evidence" value="ECO:0007669"/>
    <property type="project" value="UniProtKB-KW"/>
</dbReference>
<dbReference type="UniPathway" id="UPA00140">
    <property type="reaction ID" value="UER00204"/>
</dbReference>
<feature type="domain" description="Sulphate adenylyltransferase catalytic" evidence="9">
    <location>
        <begin position="164"/>
        <end position="374"/>
    </location>
</feature>
<dbReference type="RefSeq" id="WP_053430382.1">
    <property type="nucleotide sequence ID" value="NZ_CP040441.1"/>
</dbReference>
<organism evidence="11">
    <name type="scientific">Halalkalibacterium halodurans</name>
    <name type="common">Bacillus halodurans</name>
    <dbReference type="NCBI Taxonomy" id="86665"/>
    <lineage>
        <taxon>Bacteria</taxon>
        <taxon>Bacillati</taxon>
        <taxon>Bacillota</taxon>
        <taxon>Bacilli</taxon>
        <taxon>Bacillales</taxon>
        <taxon>Bacillaceae</taxon>
        <taxon>Halalkalibacterium (ex Joshi et al. 2022)</taxon>
    </lineage>
</organism>
<dbReference type="CDD" id="cd00517">
    <property type="entry name" value="ATPS"/>
    <property type="match status" value="1"/>
</dbReference>
<evidence type="ECO:0000256" key="6">
    <source>
        <dbReference type="ARBA" id="ARBA00037980"/>
    </source>
</evidence>
<evidence type="ECO:0000256" key="1">
    <source>
        <dbReference type="ARBA" id="ARBA00005048"/>
    </source>
</evidence>
<accession>A0A0M0KGB4</accession>
<dbReference type="SUPFAM" id="SSF52374">
    <property type="entry name" value="Nucleotidylyl transferase"/>
    <property type="match status" value="1"/>
</dbReference>
<comment type="pathway">
    <text evidence="1 8">Sulfur metabolism; hydrogen sulfide biosynthesis; sulfite from sulfate: step 1/3.</text>
</comment>
<dbReference type="InterPro" id="IPR020792">
    <property type="entry name" value="SO4_adenylyltransferase_pro"/>
</dbReference>
<keyword evidence="3 8" id="KW-0548">Nucleotidyltransferase</keyword>
<dbReference type="EMBL" id="LILD01000001">
    <property type="protein sequence ID" value="KOO37895.1"/>
    <property type="molecule type" value="Genomic_DNA"/>
</dbReference>